<dbReference type="AlphaFoldDB" id="A0A919IDQ5"/>
<protein>
    <submittedName>
        <fullName evidence="1">Uncharacterized protein</fullName>
    </submittedName>
</protein>
<sequence length="137" mass="14884">MNVIDAVWKRACAHQGGGPGDRHLSALLLVHGTMLNGGVAAAAVGFEPEDLRAADEACEYFGLNGLANLIRDLPAAAGSEWDERRLDMALRDMDPEGIMIPAAFEDRYDATPEDFDPVERKPGLIAALTSRRWSVHQ</sequence>
<organism evidence="1 2">
    <name type="scientific">Actinoplanes cyaneus</name>
    <dbReference type="NCBI Taxonomy" id="52696"/>
    <lineage>
        <taxon>Bacteria</taxon>
        <taxon>Bacillati</taxon>
        <taxon>Actinomycetota</taxon>
        <taxon>Actinomycetes</taxon>
        <taxon>Micromonosporales</taxon>
        <taxon>Micromonosporaceae</taxon>
        <taxon>Actinoplanes</taxon>
    </lineage>
</organism>
<name>A0A919IDQ5_9ACTN</name>
<dbReference type="Proteomes" id="UP000619479">
    <property type="component" value="Unassembled WGS sequence"/>
</dbReference>
<comment type="caution">
    <text evidence="1">The sequence shown here is derived from an EMBL/GenBank/DDBJ whole genome shotgun (WGS) entry which is preliminary data.</text>
</comment>
<reference evidence="1" key="1">
    <citation type="submission" date="2021-01" db="EMBL/GenBank/DDBJ databases">
        <title>Whole genome shotgun sequence of Actinoplanes cyaneus NBRC 14990.</title>
        <authorList>
            <person name="Komaki H."/>
            <person name="Tamura T."/>
        </authorList>
    </citation>
    <scope>NUCLEOTIDE SEQUENCE</scope>
    <source>
        <strain evidence="1">NBRC 14990</strain>
    </source>
</reference>
<dbReference type="EMBL" id="BOMH01000002">
    <property type="protein sequence ID" value="GID62486.1"/>
    <property type="molecule type" value="Genomic_DNA"/>
</dbReference>
<gene>
    <name evidence="1" type="ORF">Acy02nite_03670</name>
</gene>
<evidence type="ECO:0000313" key="1">
    <source>
        <dbReference type="EMBL" id="GID62486.1"/>
    </source>
</evidence>
<evidence type="ECO:0000313" key="2">
    <source>
        <dbReference type="Proteomes" id="UP000619479"/>
    </source>
</evidence>
<proteinExistence type="predicted"/>
<keyword evidence="2" id="KW-1185">Reference proteome</keyword>
<dbReference type="RefSeq" id="WP_203737961.1">
    <property type="nucleotide sequence ID" value="NZ_BAAAUC010000002.1"/>
</dbReference>
<accession>A0A919IDQ5</accession>